<feature type="domain" description="HTH marR-type" evidence="1">
    <location>
        <begin position="20"/>
        <end position="159"/>
    </location>
</feature>
<dbReference type="InterPro" id="IPR000835">
    <property type="entry name" value="HTH_MarR-typ"/>
</dbReference>
<evidence type="ECO:0000259" key="1">
    <source>
        <dbReference type="PROSITE" id="PS50995"/>
    </source>
</evidence>
<dbReference type="InterPro" id="IPR039422">
    <property type="entry name" value="MarR/SlyA-like"/>
</dbReference>
<organism evidence="2 3">
    <name type="scientific">Peterkaempfera bronchialis</name>
    <dbReference type="NCBI Taxonomy" id="2126346"/>
    <lineage>
        <taxon>Bacteria</taxon>
        <taxon>Bacillati</taxon>
        <taxon>Actinomycetota</taxon>
        <taxon>Actinomycetes</taxon>
        <taxon>Kitasatosporales</taxon>
        <taxon>Streptomycetaceae</taxon>
        <taxon>Peterkaempfera</taxon>
    </lineage>
</organism>
<gene>
    <name evidence="2" type="ORF">C7M71_020075</name>
</gene>
<dbReference type="Gene3D" id="1.10.10.10">
    <property type="entry name" value="Winged helix-like DNA-binding domain superfamily/Winged helix DNA-binding domain"/>
    <property type="match status" value="1"/>
</dbReference>
<dbReference type="SUPFAM" id="SSF46785">
    <property type="entry name" value="Winged helix' DNA-binding domain"/>
    <property type="match status" value="1"/>
</dbReference>
<dbReference type="PROSITE" id="PS50995">
    <property type="entry name" value="HTH_MARR_2"/>
    <property type="match status" value="1"/>
</dbReference>
<evidence type="ECO:0000313" key="3">
    <source>
        <dbReference type="Proteomes" id="UP000249340"/>
    </source>
</evidence>
<dbReference type="GO" id="GO:0006950">
    <property type="term" value="P:response to stress"/>
    <property type="evidence" value="ECO:0007669"/>
    <property type="project" value="TreeGrafter"/>
</dbReference>
<dbReference type="Proteomes" id="UP000249340">
    <property type="component" value="Chromosome"/>
</dbReference>
<accession>A0A345T062</accession>
<dbReference type="InterPro" id="IPR036390">
    <property type="entry name" value="WH_DNA-bd_sf"/>
</dbReference>
<dbReference type="Pfam" id="PF12802">
    <property type="entry name" value="MarR_2"/>
    <property type="match status" value="1"/>
</dbReference>
<dbReference type="AlphaFoldDB" id="A0A345T062"/>
<dbReference type="GO" id="GO:0003700">
    <property type="term" value="F:DNA-binding transcription factor activity"/>
    <property type="evidence" value="ECO:0007669"/>
    <property type="project" value="InterPro"/>
</dbReference>
<reference evidence="3" key="1">
    <citation type="submission" date="2018-07" db="EMBL/GenBank/DDBJ databases">
        <title>Streptacidiphilus bronchialis DSM 106435 chromosome.</title>
        <authorList>
            <person name="Batra D."/>
            <person name="Gulvik C.A."/>
        </authorList>
    </citation>
    <scope>NUCLEOTIDE SEQUENCE [LARGE SCALE GENOMIC DNA]</scope>
    <source>
        <strain evidence="3">DSM 106435</strain>
    </source>
</reference>
<dbReference type="KEGG" id="stri:C7M71_020075"/>
<dbReference type="PANTHER" id="PTHR33164:SF43">
    <property type="entry name" value="HTH-TYPE TRANSCRIPTIONAL REPRESSOR YETL"/>
    <property type="match status" value="1"/>
</dbReference>
<keyword evidence="3" id="KW-1185">Reference proteome</keyword>
<protein>
    <submittedName>
        <fullName evidence="2">MarR family transcriptional regulator</fullName>
    </submittedName>
</protein>
<sequence length="167" mass="17894">MGQQAAGPAAGGSAGTDISDHDLVTLYGALLEGYVRTERLVRVDVVAGVDLPGPWFEVLLRLLRTPGHKLPMTRLAHDVSLTSGGFTKLADRMAGAGLIDRQPCASDRRVTYTVLTPRGARLAEEGHRRHAALLRSHFLAPLGADRAEQLAALMRVLRDANSDPLQG</sequence>
<evidence type="ECO:0000313" key="2">
    <source>
        <dbReference type="EMBL" id="AXI79367.1"/>
    </source>
</evidence>
<proteinExistence type="predicted"/>
<dbReference type="InterPro" id="IPR036388">
    <property type="entry name" value="WH-like_DNA-bd_sf"/>
</dbReference>
<dbReference type="PRINTS" id="PR00598">
    <property type="entry name" value="HTHMARR"/>
</dbReference>
<dbReference type="OrthoDB" id="5295456at2"/>
<dbReference type="PANTHER" id="PTHR33164">
    <property type="entry name" value="TRANSCRIPTIONAL REGULATOR, MARR FAMILY"/>
    <property type="match status" value="1"/>
</dbReference>
<name>A0A345T062_9ACTN</name>
<dbReference type="RefSeq" id="WP_111492377.1">
    <property type="nucleotide sequence ID" value="NZ_CP031264.1"/>
</dbReference>
<dbReference type="SMART" id="SM00347">
    <property type="entry name" value="HTH_MARR"/>
    <property type="match status" value="1"/>
</dbReference>
<dbReference type="EMBL" id="CP031264">
    <property type="protein sequence ID" value="AXI79367.1"/>
    <property type="molecule type" value="Genomic_DNA"/>
</dbReference>